<name>A0A5J4YVN9_PORPP</name>
<feature type="transmembrane region" description="Helical" evidence="8">
    <location>
        <begin position="86"/>
        <end position="106"/>
    </location>
</feature>
<dbReference type="AlphaFoldDB" id="A0A5J4YVN9"/>
<dbReference type="Proteomes" id="UP000324585">
    <property type="component" value="Unassembled WGS sequence"/>
</dbReference>
<accession>A0A5J4YVN9</accession>
<dbReference type="PANTHER" id="PTHR31326:SF1">
    <property type="entry name" value="PROTEIN CLT2, CHLOROPLASTIC"/>
    <property type="match status" value="1"/>
</dbReference>
<organism evidence="10 11">
    <name type="scientific">Porphyridium purpureum</name>
    <name type="common">Red alga</name>
    <name type="synonym">Porphyridium cruentum</name>
    <dbReference type="NCBI Taxonomy" id="35688"/>
    <lineage>
        <taxon>Eukaryota</taxon>
        <taxon>Rhodophyta</taxon>
        <taxon>Bangiophyceae</taxon>
        <taxon>Porphyridiales</taxon>
        <taxon>Porphyridiaceae</taxon>
        <taxon>Porphyridium</taxon>
    </lineage>
</organism>
<keyword evidence="3" id="KW-0813">Transport</keyword>
<dbReference type="OrthoDB" id="416555at2759"/>
<evidence type="ECO:0000256" key="3">
    <source>
        <dbReference type="ARBA" id="ARBA00022448"/>
    </source>
</evidence>
<feature type="transmembrane region" description="Helical" evidence="8">
    <location>
        <begin position="208"/>
        <end position="231"/>
    </location>
</feature>
<feature type="transmembrane region" description="Helical" evidence="8">
    <location>
        <begin position="283"/>
        <end position="308"/>
    </location>
</feature>
<comment type="subcellular location">
    <subcellularLocation>
        <location evidence="1">Membrane</location>
        <topology evidence="1">Multi-pass membrane protein</topology>
    </subcellularLocation>
</comment>
<feature type="transmembrane region" description="Helical" evidence="8">
    <location>
        <begin position="118"/>
        <end position="139"/>
    </location>
</feature>
<dbReference type="InterPro" id="IPR013936">
    <property type="entry name" value="CRT-like"/>
</dbReference>
<evidence type="ECO:0000256" key="8">
    <source>
        <dbReference type="SAM" id="Phobius"/>
    </source>
</evidence>
<feature type="transmembrane region" description="Helical" evidence="8">
    <location>
        <begin position="159"/>
        <end position="177"/>
    </location>
</feature>
<comment type="similarity">
    <text evidence="2">Belongs to the CRT-like transporter family.</text>
</comment>
<evidence type="ECO:0000256" key="6">
    <source>
        <dbReference type="ARBA" id="ARBA00023136"/>
    </source>
</evidence>
<feature type="compositionally biased region" description="Polar residues" evidence="7">
    <location>
        <begin position="561"/>
        <end position="578"/>
    </location>
</feature>
<evidence type="ECO:0000313" key="10">
    <source>
        <dbReference type="EMBL" id="KAA8494774.1"/>
    </source>
</evidence>
<sequence>MGFKMIIAGFLVGARRPSACGSVVACAGRLRYATGRLDRTDAMSYRDTWGGPGSAATTDRGTMIAWRQRWNVLMETLFSESAKKKWLLPVIAIVLLITSILNSICFKKMTNKMPNYPFFLMEVATVMYIPVCMVVVYVLKWTNNFDPSNYEFPKRKFAVIALLDGAGGLFTLFGGVHTKGTTQMLLGQGSIPVTMALSFSFLHTRYEWMQYCGALVILSGVFVVLSPKLFGPPDSGVEMGSDLVLFNIIFFLSCIPNSLSNVYKEHAFKDWAKIDPWYTMLWVGWFQTIISLLFLPFNSLSFLGSSALPLNELPSAIRDGFKCALGVNSVVSHCYYATPFPGEMPCDTCEGAWKTLTVYAVINIAFNLMTLLMLKEGSASLLIILMTLRLPLGNMAFYMPFVMGNDAQPFDFHDISGLVVILMGLVIYRYQRAPESEDPDAPYVVTSTYLIMPGVSEPIVNQVQRRPVNMRRSSEGIRGQLYTRLGMKPSQHYADPRDIEYGSPEKSVLLDESASSSQQRRPYGSIRMSPHANVGKASVPIGVSPVARSAPLYQALMARSAGSQGAATPLQGTSLLRNQVQSDDSDDDEYTDEEEQSGQPEAR</sequence>
<evidence type="ECO:0000256" key="9">
    <source>
        <dbReference type="SAM" id="SignalP"/>
    </source>
</evidence>
<dbReference type="GO" id="GO:0016020">
    <property type="term" value="C:membrane"/>
    <property type="evidence" value="ECO:0007669"/>
    <property type="project" value="UniProtKB-SubCell"/>
</dbReference>
<dbReference type="Pfam" id="PF08627">
    <property type="entry name" value="CRT-like"/>
    <property type="match status" value="1"/>
</dbReference>
<feature type="compositionally biased region" description="Acidic residues" evidence="7">
    <location>
        <begin position="583"/>
        <end position="596"/>
    </location>
</feature>
<reference evidence="11" key="1">
    <citation type="journal article" date="2019" name="Nat. Commun.">
        <title>Expansion of phycobilisome linker gene families in mesophilic red algae.</title>
        <authorList>
            <person name="Lee J."/>
            <person name="Kim D."/>
            <person name="Bhattacharya D."/>
            <person name="Yoon H.S."/>
        </authorList>
    </citation>
    <scope>NUCLEOTIDE SEQUENCE [LARGE SCALE GENOMIC DNA]</scope>
    <source>
        <strain evidence="11">CCMP 1328</strain>
    </source>
</reference>
<dbReference type="EMBL" id="VRMN01000004">
    <property type="protein sequence ID" value="KAA8494774.1"/>
    <property type="molecule type" value="Genomic_DNA"/>
</dbReference>
<keyword evidence="9" id="KW-0732">Signal</keyword>
<dbReference type="SUPFAM" id="SSF103481">
    <property type="entry name" value="Multidrug resistance efflux transporter EmrE"/>
    <property type="match status" value="1"/>
</dbReference>
<keyword evidence="4 8" id="KW-0812">Transmembrane</keyword>
<feature type="transmembrane region" description="Helical" evidence="8">
    <location>
        <begin position="358"/>
        <end position="374"/>
    </location>
</feature>
<dbReference type="OMA" id="WINIMYI"/>
<feature type="signal peptide" evidence="9">
    <location>
        <begin position="1"/>
        <end position="21"/>
    </location>
</feature>
<dbReference type="PANTHER" id="PTHR31326">
    <property type="entry name" value="PROTEIN CLT2, CHLOROPLASTIC"/>
    <property type="match status" value="1"/>
</dbReference>
<keyword evidence="11" id="KW-1185">Reference proteome</keyword>
<proteinExistence type="inferred from homology"/>
<dbReference type="InterPro" id="IPR037185">
    <property type="entry name" value="EmrE-like"/>
</dbReference>
<keyword evidence="5 8" id="KW-1133">Transmembrane helix</keyword>
<feature type="transmembrane region" description="Helical" evidence="8">
    <location>
        <begin position="381"/>
        <end position="400"/>
    </location>
</feature>
<evidence type="ECO:0000256" key="5">
    <source>
        <dbReference type="ARBA" id="ARBA00022989"/>
    </source>
</evidence>
<gene>
    <name evidence="10" type="ORF">FVE85_3015</name>
</gene>
<feature type="region of interest" description="Disordered" evidence="7">
    <location>
        <begin position="559"/>
        <end position="603"/>
    </location>
</feature>
<feature type="region of interest" description="Disordered" evidence="7">
    <location>
        <begin position="508"/>
        <end position="532"/>
    </location>
</feature>
<evidence type="ECO:0000256" key="7">
    <source>
        <dbReference type="SAM" id="MobiDB-lite"/>
    </source>
</evidence>
<evidence type="ECO:0000256" key="2">
    <source>
        <dbReference type="ARBA" id="ARBA00006690"/>
    </source>
</evidence>
<evidence type="ECO:0000313" key="11">
    <source>
        <dbReference type="Proteomes" id="UP000324585"/>
    </source>
</evidence>
<keyword evidence="6 8" id="KW-0472">Membrane</keyword>
<comment type="caution">
    <text evidence="10">The sequence shown here is derived from an EMBL/GenBank/DDBJ whole genome shotgun (WGS) entry which is preliminary data.</text>
</comment>
<protein>
    <submittedName>
        <fullName evidence="10">Crt-like 1</fullName>
    </submittedName>
</protein>
<feature type="chain" id="PRO_5023941601" evidence="9">
    <location>
        <begin position="22"/>
        <end position="603"/>
    </location>
</feature>
<feature type="transmembrane region" description="Helical" evidence="8">
    <location>
        <begin position="243"/>
        <end position="263"/>
    </location>
</feature>
<evidence type="ECO:0000256" key="4">
    <source>
        <dbReference type="ARBA" id="ARBA00022692"/>
    </source>
</evidence>
<evidence type="ECO:0000256" key="1">
    <source>
        <dbReference type="ARBA" id="ARBA00004141"/>
    </source>
</evidence>